<evidence type="ECO:0000259" key="2">
    <source>
        <dbReference type="Pfam" id="PF20237"/>
    </source>
</evidence>
<keyword evidence="1" id="KW-0812">Transmembrane</keyword>
<proteinExistence type="predicted"/>
<comment type="caution">
    <text evidence="3">The sequence shown here is derived from an EMBL/GenBank/DDBJ whole genome shotgun (WGS) entry which is preliminary data.</text>
</comment>
<keyword evidence="1" id="KW-0472">Membrane</keyword>
<name>A0A9W8YLB7_9PEZI</name>
<sequence length="377" mass="41991">MSADAGKMSSDFEKLSRLESGASTLVATEAALSPNTQCNRRPSSVSILTEDDTPVEEASGIRGFARIKDYDPRFNFHPALAIERSMVLDYQAQQIVGLGRKIQLIRRKIERNHLVDPRVAPPRYRVHRKRVMKRGLKTQQDSICVMSSSNSKDLKKLQSMMEMLGKSLAQYDATLVNSKSIESSERPQKGSLEEVKLWLSERSRDQLELYKSSDPDNFRIIGSTKGPMDKLVKTIIPVTKLGAVLLVSLYCSIQAKVVSETLSSAREYLSTDDQQKTPIRRTNSTKSEDLAFDRYEDGVLSWIVGALLLLAISVFFILPLALLSYYESDRAVRTGLVLAMCFLASLLARAIEPDEGRQIVLVCAYGALISGFLSQVS</sequence>
<dbReference type="AlphaFoldDB" id="A0A9W8YLB7"/>
<dbReference type="EMBL" id="JAPEVB010000006">
    <property type="protein sequence ID" value="KAJ4386814.1"/>
    <property type="molecule type" value="Genomic_DNA"/>
</dbReference>
<protein>
    <recommendedName>
        <fullName evidence="2">DUF6594 domain-containing protein</fullName>
    </recommendedName>
</protein>
<dbReference type="Proteomes" id="UP001140453">
    <property type="component" value="Unassembled WGS sequence"/>
</dbReference>
<accession>A0A9W8YLB7</accession>
<gene>
    <name evidence="3" type="ORF">N0V93_009712</name>
</gene>
<feature type="transmembrane region" description="Helical" evidence="1">
    <location>
        <begin position="299"/>
        <end position="323"/>
    </location>
</feature>
<organism evidence="3 4">
    <name type="scientific">Gnomoniopsis smithogilvyi</name>
    <dbReference type="NCBI Taxonomy" id="1191159"/>
    <lineage>
        <taxon>Eukaryota</taxon>
        <taxon>Fungi</taxon>
        <taxon>Dikarya</taxon>
        <taxon>Ascomycota</taxon>
        <taxon>Pezizomycotina</taxon>
        <taxon>Sordariomycetes</taxon>
        <taxon>Sordariomycetidae</taxon>
        <taxon>Diaporthales</taxon>
        <taxon>Gnomoniaceae</taxon>
        <taxon>Gnomoniopsis</taxon>
    </lineage>
</organism>
<dbReference type="OrthoDB" id="5238894at2759"/>
<dbReference type="InterPro" id="IPR046529">
    <property type="entry name" value="DUF6594"/>
</dbReference>
<reference evidence="3" key="1">
    <citation type="submission" date="2022-10" db="EMBL/GenBank/DDBJ databases">
        <title>Tapping the CABI collections for fungal endophytes: first genome assemblies for Collariella, Neodidymelliopsis, Ascochyta clinopodiicola, Didymella pomorum, Didymosphaeria variabile, Neocosmospora piperis and Neocucurbitaria cava.</title>
        <authorList>
            <person name="Hill R."/>
        </authorList>
    </citation>
    <scope>NUCLEOTIDE SEQUENCE</scope>
    <source>
        <strain evidence="3">IMI 355082</strain>
    </source>
</reference>
<dbReference type="Pfam" id="PF20237">
    <property type="entry name" value="DUF6594"/>
    <property type="match status" value="1"/>
</dbReference>
<keyword evidence="4" id="KW-1185">Reference proteome</keyword>
<feature type="domain" description="DUF6594" evidence="2">
    <location>
        <begin position="150"/>
        <end position="354"/>
    </location>
</feature>
<evidence type="ECO:0000313" key="3">
    <source>
        <dbReference type="EMBL" id="KAJ4386814.1"/>
    </source>
</evidence>
<keyword evidence="1" id="KW-1133">Transmembrane helix</keyword>
<evidence type="ECO:0000313" key="4">
    <source>
        <dbReference type="Proteomes" id="UP001140453"/>
    </source>
</evidence>
<evidence type="ECO:0000256" key="1">
    <source>
        <dbReference type="SAM" id="Phobius"/>
    </source>
</evidence>